<dbReference type="GO" id="GO:0005524">
    <property type="term" value="F:ATP binding"/>
    <property type="evidence" value="ECO:0007669"/>
    <property type="project" value="UniProtKB-KW"/>
</dbReference>
<dbReference type="GO" id="GO:0016301">
    <property type="term" value="F:kinase activity"/>
    <property type="evidence" value="ECO:0007669"/>
    <property type="project" value="UniProtKB-KW"/>
</dbReference>
<dbReference type="FunFam" id="3.40.50.2020:FF:000007">
    <property type="entry name" value="Ribose-phosphate pyrophosphokinase"/>
    <property type="match status" value="1"/>
</dbReference>
<keyword evidence="4" id="KW-0479">Metal-binding</keyword>
<dbReference type="SMART" id="SM01400">
    <property type="entry name" value="Pribosyltran_N"/>
    <property type="match status" value="1"/>
</dbReference>
<name>A0A2V0PDW4_9CHLO</name>
<dbReference type="GO" id="GO:0006015">
    <property type="term" value="P:5-phosphoribose 1-diphosphate biosynthetic process"/>
    <property type="evidence" value="ECO:0007669"/>
    <property type="project" value="TreeGrafter"/>
</dbReference>
<feature type="domain" description="Ribose-phosphate pyrophosphokinase N-terminal" evidence="11">
    <location>
        <begin position="1"/>
        <end position="117"/>
    </location>
</feature>
<dbReference type="PANTHER" id="PTHR10210:SF41">
    <property type="entry name" value="RIBOSE-PHOSPHATE PYROPHOSPHOKINASE 1, CHLOROPLASTIC"/>
    <property type="match status" value="1"/>
</dbReference>
<dbReference type="STRING" id="307507.A0A2V0PDW4"/>
<protein>
    <recommendedName>
        <fullName evidence="2">ribose-phosphate diphosphokinase</fullName>
        <ecNumber evidence="2">2.7.6.1</ecNumber>
    </recommendedName>
</protein>
<gene>
    <name evidence="12" type="ORF">Rsub_10276</name>
</gene>
<comment type="catalytic activity">
    <reaction evidence="10">
        <text>D-ribose 5-phosphate + ATP = 5-phospho-alpha-D-ribose 1-diphosphate + AMP + H(+)</text>
        <dbReference type="Rhea" id="RHEA:15609"/>
        <dbReference type="ChEBI" id="CHEBI:15378"/>
        <dbReference type="ChEBI" id="CHEBI:30616"/>
        <dbReference type="ChEBI" id="CHEBI:58017"/>
        <dbReference type="ChEBI" id="CHEBI:78346"/>
        <dbReference type="ChEBI" id="CHEBI:456215"/>
        <dbReference type="EC" id="2.7.6.1"/>
    </reaction>
</comment>
<keyword evidence="6" id="KW-0547">Nucleotide-binding</keyword>
<dbReference type="OrthoDB" id="413572at2759"/>
<keyword evidence="7 12" id="KW-0418">Kinase</keyword>
<evidence type="ECO:0000256" key="10">
    <source>
        <dbReference type="ARBA" id="ARBA00049535"/>
    </source>
</evidence>
<dbReference type="GO" id="GO:0002189">
    <property type="term" value="C:ribose phosphate diphosphokinase complex"/>
    <property type="evidence" value="ECO:0007669"/>
    <property type="project" value="TreeGrafter"/>
</dbReference>
<dbReference type="GO" id="GO:0006164">
    <property type="term" value="P:purine nucleotide biosynthetic process"/>
    <property type="evidence" value="ECO:0007669"/>
    <property type="project" value="TreeGrafter"/>
</dbReference>
<reference evidence="12 13" key="1">
    <citation type="journal article" date="2018" name="Sci. Rep.">
        <title>Raphidocelis subcapitata (=Pseudokirchneriella subcapitata) provides an insight into genome evolution and environmental adaptations in the Sphaeropleales.</title>
        <authorList>
            <person name="Suzuki S."/>
            <person name="Yamaguchi H."/>
            <person name="Nakajima N."/>
            <person name="Kawachi M."/>
        </authorList>
    </citation>
    <scope>NUCLEOTIDE SEQUENCE [LARGE SCALE GENOMIC DNA]</scope>
    <source>
        <strain evidence="12 13">NIES-35</strain>
    </source>
</reference>
<evidence type="ECO:0000256" key="4">
    <source>
        <dbReference type="ARBA" id="ARBA00022723"/>
    </source>
</evidence>
<evidence type="ECO:0000313" key="13">
    <source>
        <dbReference type="Proteomes" id="UP000247498"/>
    </source>
</evidence>
<dbReference type="InterPro" id="IPR029099">
    <property type="entry name" value="Pribosyltran_N"/>
</dbReference>
<proteinExistence type="inferred from homology"/>
<keyword evidence="5" id="KW-0545">Nucleotide biosynthesis</keyword>
<dbReference type="EC" id="2.7.6.1" evidence="2"/>
<dbReference type="Proteomes" id="UP000247498">
    <property type="component" value="Unassembled WGS sequence"/>
</dbReference>
<dbReference type="InterPro" id="IPR005946">
    <property type="entry name" value="Rib-P_diPkinase"/>
</dbReference>
<dbReference type="GO" id="GO:0004749">
    <property type="term" value="F:ribose phosphate diphosphokinase activity"/>
    <property type="evidence" value="ECO:0007669"/>
    <property type="project" value="UniProtKB-EC"/>
</dbReference>
<dbReference type="CDD" id="cd06223">
    <property type="entry name" value="PRTases_typeI"/>
    <property type="match status" value="1"/>
</dbReference>
<comment type="similarity">
    <text evidence="1">Belongs to the ribose-phosphate pyrophosphokinase family.</text>
</comment>
<dbReference type="NCBIfam" id="NF002320">
    <property type="entry name" value="PRK01259.1"/>
    <property type="match status" value="1"/>
</dbReference>
<dbReference type="Pfam" id="PF13793">
    <property type="entry name" value="Pribosyltran_N"/>
    <property type="match status" value="1"/>
</dbReference>
<dbReference type="Gene3D" id="3.40.50.2020">
    <property type="match status" value="2"/>
</dbReference>
<evidence type="ECO:0000256" key="5">
    <source>
        <dbReference type="ARBA" id="ARBA00022727"/>
    </source>
</evidence>
<dbReference type="SUPFAM" id="SSF53271">
    <property type="entry name" value="PRTase-like"/>
    <property type="match status" value="1"/>
</dbReference>
<evidence type="ECO:0000256" key="2">
    <source>
        <dbReference type="ARBA" id="ARBA00013247"/>
    </source>
</evidence>
<dbReference type="EMBL" id="BDRX01000115">
    <property type="protein sequence ID" value="GBF98048.1"/>
    <property type="molecule type" value="Genomic_DNA"/>
</dbReference>
<evidence type="ECO:0000256" key="1">
    <source>
        <dbReference type="ARBA" id="ARBA00006478"/>
    </source>
</evidence>
<dbReference type="AlphaFoldDB" id="A0A2V0PDW4"/>
<dbReference type="PANTHER" id="PTHR10210">
    <property type="entry name" value="RIBOSE-PHOSPHATE DIPHOSPHOKINASE FAMILY MEMBER"/>
    <property type="match status" value="1"/>
</dbReference>
<dbReference type="InterPro" id="IPR029057">
    <property type="entry name" value="PRTase-like"/>
</dbReference>
<dbReference type="Pfam" id="PF14572">
    <property type="entry name" value="Pribosyl_synth"/>
    <property type="match status" value="1"/>
</dbReference>
<evidence type="ECO:0000259" key="11">
    <source>
        <dbReference type="Pfam" id="PF13793"/>
    </source>
</evidence>
<sequence>MRVFSGSSNVALAGEVAAYLGTQLGAVTVKRFADGETYVRYGESVRGCDVYLIQPTAPPVNESFMELALLIDAARRASARSITAVIPYYGYARGNSKARGREAISAKLAANLLTRAGVDRLVTLDLHAGAIAGFFDVPVDHAHAAAVALPYLASKAIPRGELVVVSPDIGGVSRARAFAARLNDASLAIVDERHGPRGGGDAALIGDVAGRVAVVVDDMIDSGVTVCRAAEVLRAHGARSVLAFATHALLTPPTVERLRAAALDEVIVSNSIAVPAERTFPGLTVLSVASLLGESIYRIHRSN</sequence>
<dbReference type="GO" id="GO:0000287">
    <property type="term" value="F:magnesium ion binding"/>
    <property type="evidence" value="ECO:0007669"/>
    <property type="project" value="InterPro"/>
</dbReference>
<evidence type="ECO:0000256" key="9">
    <source>
        <dbReference type="ARBA" id="ARBA00022842"/>
    </source>
</evidence>
<evidence type="ECO:0000313" key="12">
    <source>
        <dbReference type="EMBL" id="GBF98048.1"/>
    </source>
</evidence>
<keyword evidence="13" id="KW-1185">Reference proteome</keyword>
<keyword evidence="8" id="KW-0067">ATP-binding</keyword>
<organism evidence="12 13">
    <name type="scientific">Raphidocelis subcapitata</name>
    <dbReference type="NCBI Taxonomy" id="307507"/>
    <lineage>
        <taxon>Eukaryota</taxon>
        <taxon>Viridiplantae</taxon>
        <taxon>Chlorophyta</taxon>
        <taxon>core chlorophytes</taxon>
        <taxon>Chlorophyceae</taxon>
        <taxon>CS clade</taxon>
        <taxon>Sphaeropleales</taxon>
        <taxon>Selenastraceae</taxon>
        <taxon>Raphidocelis</taxon>
    </lineage>
</organism>
<evidence type="ECO:0000256" key="8">
    <source>
        <dbReference type="ARBA" id="ARBA00022840"/>
    </source>
</evidence>
<keyword evidence="3" id="KW-0808">Transferase</keyword>
<dbReference type="GO" id="GO:0005737">
    <property type="term" value="C:cytoplasm"/>
    <property type="evidence" value="ECO:0007669"/>
    <property type="project" value="TreeGrafter"/>
</dbReference>
<evidence type="ECO:0000256" key="3">
    <source>
        <dbReference type="ARBA" id="ARBA00022679"/>
    </source>
</evidence>
<dbReference type="InterPro" id="IPR000836">
    <property type="entry name" value="PRTase_dom"/>
</dbReference>
<evidence type="ECO:0000256" key="6">
    <source>
        <dbReference type="ARBA" id="ARBA00022741"/>
    </source>
</evidence>
<comment type="caution">
    <text evidence="12">The sequence shown here is derived from an EMBL/GenBank/DDBJ whole genome shotgun (WGS) entry which is preliminary data.</text>
</comment>
<dbReference type="NCBIfam" id="TIGR01251">
    <property type="entry name" value="ribP_PPkin"/>
    <property type="match status" value="1"/>
</dbReference>
<accession>A0A2V0PDW4</accession>
<keyword evidence="9" id="KW-0460">Magnesium</keyword>
<evidence type="ECO:0000256" key="7">
    <source>
        <dbReference type="ARBA" id="ARBA00022777"/>
    </source>
</evidence>
<dbReference type="InParanoid" id="A0A2V0PDW4"/>